<reference evidence="2 3" key="1">
    <citation type="submission" date="2019-01" db="EMBL/GenBank/DDBJ databases">
        <title>Intercellular communication is required for trap formation in the nematode-trapping fungus Duddingtonia flagrans.</title>
        <authorList>
            <person name="Youssar L."/>
            <person name="Wernet V."/>
            <person name="Hensel N."/>
            <person name="Hildebrandt H.-G."/>
            <person name="Fischer R."/>
        </authorList>
    </citation>
    <scope>NUCLEOTIDE SEQUENCE [LARGE SCALE GENOMIC DNA]</scope>
    <source>
        <strain evidence="2 3">CBS H-5679</strain>
    </source>
</reference>
<protein>
    <recommendedName>
        <fullName evidence="4">DUF1772 domain-containing protein</fullName>
    </recommendedName>
</protein>
<dbReference type="VEuPathDB" id="FungiDB:DFL_007328"/>
<dbReference type="AlphaFoldDB" id="A0A436ZVD5"/>
<evidence type="ECO:0008006" key="4">
    <source>
        <dbReference type="Google" id="ProtNLM"/>
    </source>
</evidence>
<name>A0A436ZVD5_ARTFL</name>
<dbReference type="RefSeq" id="XP_067488462.1">
    <property type="nucleotide sequence ID" value="XM_067636892.1"/>
</dbReference>
<keyword evidence="1" id="KW-0812">Transmembrane</keyword>
<dbReference type="OrthoDB" id="5275191at2759"/>
<sequence>MSSTDTNSGYLACRLVGLLGTGFASGVFLSTAYFSMPGLLKTKDASGKAVAFKETSNRSHALLNRTVFPSAISLVYAAIHAPSHPEDWIDPTTLLGIAATTVTLTLPYSYFKVSKARKSLVAAGQAVGIDKEKQLGLSVVDDGIVRNDMVTWIAGEATKGWLMFGGFVLAAVVEKTEITQKQRRGPMPRAIIRFGHKWCNWGVRL</sequence>
<keyword evidence="1" id="KW-0472">Membrane</keyword>
<dbReference type="Proteomes" id="UP000283090">
    <property type="component" value="Unassembled WGS sequence"/>
</dbReference>
<dbReference type="GeneID" id="93589639"/>
<proteinExistence type="predicted"/>
<dbReference type="EMBL" id="SAEB01000009">
    <property type="protein sequence ID" value="RVD82918.1"/>
    <property type="molecule type" value="Genomic_DNA"/>
</dbReference>
<gene>
    <name evidence="2" type="ORF">DFL_007328</name>
</gene>
<keyword evidence="3" id="KW-1185">Reference proteome</keyword>
<evidence type="ECO:0000313" key="3">
    <source>
        <dbReference type="Proteomes" id="UP000283090"/>
    </source>
</evidence>
<accession>A0A436ZVD5</accession>
<feature type="transmembrane region" description="Helical" evidence="1">
    <location>
        <begin position="91"/>
        <end position="111"/>
    </location>
</feature>
<keyword evidence="1" id="KW-1133">Transmembrane helix</keyword>
<feature type="transmembrane region" description="Helical" evidence="1">
    <location>
        <begin position="15"/>
        <end position="40"/>
    </location>
</feature>
<comment type="caution">
    <text evidence="2">The sequence shown here is derived from an EMBL/GenBank/DDBJ whole genome shotgun (WGS) entry which is preliminary data.</text>
</comment>
<evidence type="ECO:0000256" key="1">
    <source>
        <dbReference type="SAM" id="Phobius"/>
    </source>
</evidence>
<organism evidence="2 3">
    <name type="scientific">Arthrobotrys flagrans</name>
    <name type="common">Nematode-trapping fungus</name>
    <name type="synonym">Trichothecium flagrans</name>
    <dbReference type="NCBI Taxonomy" id="97331"/>
    <lineage>
        <taxon>Eukaryota</taxon>
        <taxon>Fungi</taxon>
        <taxon>Dikarya</taxon>
        <taxon>Ascomycota</taxon>
        <taxon>Pezizomycotina</taxon>
        <taxon>Orbiliomycetes</taxon>
        <taxon>Orbiliales</taxon>
        <taxon>Orbiliaceae</taxon>
        <taxon>Arthrobotrys</taxon>
    </lineage>
</organism>
<evidence type="ECO:0000313" key="2">
    <source>
        <dbReference type="EMBL" id="RVD82918.1"/>
    </source>
</evidence>